<dbReference type="EMBL" id="LAZR01031722">
    <property type="protein sequence ID" value="KKL52913.1"/>
    <property type="molecule type" value="Genomic_DNA"/>
</dbReference>
<dbReference type="AlphaFoldDB" id="A0A0F9CU64"/>
<proteinExistence type="predicted"/>
<evidence type="ECO:0000313" key="1">
    <source>
        <dbReference type="EMBL" id="KKL52913.1"/>
    </source>
</evidence>
<name>A0A0F9CU64_9ZZZZ</name>
<protein>
    <recommendedName>
        <fullName evidence="2">AMP-dependent synthetase/ligase domain-containing protein</fullName>
    </recommendedName>
</protein>
<dbReference type="SUPFAM" id="SSF56801">
    <property type="entry name" value="Acetyl-CoA synthetase-like"/>
    <property type="match status" value="1"/>
</dbReference>
<comment type="caution">
    <text evidence="1">The sequence shown here is derived from an EMBL/GenBank/DDBJ whole genome shotgun (WGS) entry which is preliminary data.</text>
</comment>
<dbReference type="Gene3D" id="3.40.50.12780">
    <property type="entry name" value="N-terminal domain of ligase-like"/>
    <property type="match status" value="1"/>
</dbReference>
<dbReference type="InterPro" id="IPR042099">
    <property type="entry name" value="ANL_N_sf"/>
</dbReference>
<organism evidence="1">
    <name type="scientific">marine sediment metagenome</name>
    <dbReference type="NCBI Taxonomy" id="412755"/>
    <lineage>
        <taxon>unclassified sequences</taxon>
        <taxon>metagenomes</taxon>
        <taxon>ecological metagenomes</taxon>
    </lineage>
</organism>
<evidence type="ECO:0008006" key="2">
    <source>
        <dbReference type="Google" id="ProtNLM"/>
    </source>
</evidence>
<gene>
    <name evidence="1" type="ORF">LCGC14_2280710</name>
</gene>
<accession>A0A0F9CU64</accession>
<reference evidence="1" key="1">
    <citation type="journal article" date="2015" name="Nature">
        <title>Complex archaea that bridge the gap between prokaryotes and eukaryotes.</title>
        <authorList>
            <person name="Spang A."/>
            <person name="Saw J.H."/>
            <person name="Jorgensen S.L."/>
            <person name="Zaremba-Niedzwiedzka K."/>
            <person name="Martijn J."/>
            <person name="Lind A.E."/>
            <person name="van Eijk R."/>
            <person name="Schleper C."/>
            <person name="Guy L."/>
            <person name="Ettema T.J."/>
        </authorList>
    </citation>
    <scope>NUCLEOTIDE SEQUENCE</scope>
</reference>
<sequence length="48" mass="5370">MAANAIDKDGWLHTGDKGTTYEESYLLITGRIKEIIVTSTGRISHRYS</sequence>